<dbReference type="EMBL" id="RKMF01000001">
    <property type="protein sequence ID" value="ROZ65722.1"/>
    <property type="molecule type" value="Genomic_DNA"/>
</dbReference>
<comment type="caution">
    <text evidence="2">The sequence shown here is derived from an EMBL/GenBank/DDBJ whole genome shotgun (WGS) entry which is preliminary data.</text>
</comment>
<dbReference type="OrthoDB" id="4804297at2"/>
<sequence length="178" mass="19625">MPSSSSSPAFGENTDSNRAAHRFETFRPREVPDREITVRSEHWLGFTPTEAHQWAGVLFLFPQFPSGATVLAAASQTWRSGGVPHLLGASDVAKAARRIGFTPQDLWQLRVCLDQIDPEGHPAHPFHQRAVAGFDGFVPFDSELWRGWPQRVRRGEAPETVTRSLLRAATQGSGPGTD</sequence>
<accession>A0A3N3ZX84</accession>
<name>A0A3N3ZX84_9MICC</name>
<evidence type="ECO:0000313" key="2">
    <source>
        <dbReference type="EMBL" id="ROZ65722.1"/>
    </source>
</evidence>
<organism evidence="2 3">
    <name type="scientific">Kocuria soli</name>
    <dbReference type="NCBI Taxonomy" id="2485125"/>
    <lineage>
        <taxon>Bacteria</taxon>
        <taxon>Bacillati</taxon>
        <taxon>Actinomycetota</taxon>
        <taxon>Actinomycetes</taxon>
        <taxon>Micrococcales</taxon>
        <taxon>Micrococcaceae</taxon>
        <taxon>Kocuria</taxon>
    </lineage>
</organism>
<dbReference type="RefSeq" id="WP_123823614.1">
    <property type="nucleotide sequence ID" value="NZ_RKMF01000001.1"/>
</dbReference>
<feature type="compositionally biased region" description="Polar residues" evidence="1">
    <location>
        <begin position="1"/>
        <end position="17"/>
    </location>
</feature>
<evidence type="ECO:0000313" key="3">
    <source>
        <dbReference type="Proteomes" id="UP000270616"/>
    </source>
</evidence>
<proteinExistence type="predicted"/>
<evidence type="ECO:0000256" key="1">
    <source>
        <dbReference type="SAM" id="MobiDB-lite"/>
    </source>
</evidence>
<keyword evidence="3" id="KW-1185">Reference proteome</keyword>
<reference evidence="2 3" key="1">
    <citation type="submission" date="2018-10" db="EMBL/GenBank/DDBJ databases">
        <title>Kocuria sp. M5W7-7, whole genome shotgun sequence.</title>
        <authorList>
            <person name="Tuo L."/>
        </authorList>
    </citation>
    <scope>NUCLEOTIDE SEQUENCE [LARGE SCALE GENOMIC DNA]</scope>
    <source>
        <strain evidence="2 3">M5W7-7</strain>
    </source>
</reference>
<gene>
    <name evidence="2" type="ORF">EDL96_01160</name>
</gene>
<dbReference type="Proteomes" id="UP000270616">
    <property type="component" value="Unassembled WGS sequence"/>
</dbReference>
<protein>
    <submittedName>
        <fullName evidence="2">Uncharacterized protein</fullName>
    </submittedName>
</protein>
<dbReference type="AlphaFoldDB" id="A0A3N3ZX84"/>
<feature type="region of interest" description="Disordered" evidence="1">
    <location>
        <begin position="1"/>
        <end position="26"/>
    </location>
</feature>